<gene>
    <name evidence="2" type="ORF">AFUS01_LOCUS39411</name>
</gene>
<comment type="caution">
    <text evidence="2">The sequence shown here is derived from an EMBL/GenBank/DDBJ whole genome shotgun (WGS) entry which is preliminary data.</text>
</comment>
<dbReference type="Proteomes" id="UP000708208">
    <property type="component" value="Unassembled WGS sequence"/>
</dbReference>
<feature type="compositionally biased region" description="Basic and acidic residues" evidence="1">
    <location>
        <begin position="59"/>
        <end position="73"/>
    </location>
</feature>
<evidence type="ECO:0000313" key="2">
    <source>
        <dbReference type="EMBL" id="CAG7829552.1"/>
    </source>
</evidence>
<feature type="region of interest" description="Disordered" evidence="1">
    <location>
        <begin position="54"/>
        <end position="73"/>
    </location>
</feature>
<reference evidence="2" key="1">
    <citation type="submission" date="2021-06" db="EMBL/GenBank/DDBJ databases">
        <authorList>
            <person name="Hodson N. C."/>
            <person name="Mongue J. A."/>
            <person name="Jaron S. K."/>
        </authorList>
    </citation>
    <scope>NUCLEOTIDE SEQUENCE</scope>
</reference>
<keyword evidence="3" id="KW-1185">Reference proteome</keyword>
<dbReference type="EMBL" id="CAJVCH010551980">
    <property type="protein sequence ID" value="CAG7829552.1"/>
    <property type="molecule type" value="Genomic_DNA"/>
</dbReference>
<organism evidence="2 3">
    <name type="scientific">Allacma fusca</name>
    <dbReference type="NCBI Taxonomy" id="39272"/>
    <lineage>
        <taxon>Eukaryota</taxon>
        <taxon>Metazoa</taxon>
        <taxon>Ecdysozoa</taxon>
        <taxon>Arthropoda</taxon>
        <taxon>Hexapoda</taxon>
        <taxon>Collembola</taxon>
        <taxon>Symphypleona</taxon>
        <taxon>Sminthuridae</taxon>
        <taxon>Allacma</taxon>
    </lineage>
</organism>
<sequence length="113" mass="12840">MLLEVKGDVIERAAKQSIRPLGTFYDATREVYLGRTIFTRPVFDDEMTIVEDEEQDTDISVKDHTSTDTDREIDVQGELGLSIMSGLITGELGGQFKKGERKKLMQTNEERQQ</sequence>
<protein>
    <submittedName>
        <fullName evidence="2">Uncharacterized protein</fullName>
    </submittedName>
</protein>
<accession>A0A8J2LC99</accession>
<name>A0A8J2LC99_9HEXA</name>
<dbReference type="AlphaFoldDB" id="A0A8J2LC99"/>
<evidence type="ECO:0000313" key="3">
    <source>
        <dbReference type="Proteomes" id="UP000708208"/>
    </source>
</evidence>
<evidence type="ECO:0000256" key="1">
    <source>
        <dbReference type="SAM" id="MobiDB-lite"/>
    </source>
</evidence>
<proteinExistence type="predicted"/>